<organism evidence="1 2">
    <name type="scientific">Leucobacter insecticola</name>
    <dbReference type="NCBI Taxonomy" id="2714934"/>
    <lineage>
        <taxon>Bacteria</taxon>
        <taxon>Bacillati</taxon>
        <taxon>Actinomycetota</taxon>
        <taxon>Actinomycetes</taxon>
        <taxon>Micrococcales</taxon>
        <taxon>Microbacteriaceae</taxon>
        <taxon>Leucobacter</taxon>
    </lineage>
</organism>
<keyword evidence="2" id="KW-1185">Reference proteome</keyword>
<dbReference type="RefSeq" id="WP_166322610.1">
    <property type="nucleotide sequence ID" value="NZ_CP049934.1"/>
</dbReference>
<accession>A0A6G8FI37</accession>
<evidence type="ECO:0000313" key="1">
    <source>
        <dbReference type="EMBL" id="QIM16011.1"/>
    </source>
</evidence>
<reference evidence="1 2" key="1">
    <citation type="submission" date="2020-03" db="EMBL/GenBank/DDBJ databases">
        <title>Leucobacter sp. nov., isolated from beetles.</title>
        <authorList>
            <person name="Hyun D.-W."/>
            <person name="Bae J.-W."/>
        </authorList>
    </citation>
    <scope>NUCLEOTIDE SEQUENCE [LARGE SCALE GENOMIC DNA]</scope>
    <source>
        <strain evidence="1 2">HDW9B</strain>
    </source>
</reference>
<dbReference type="KEGG" id="lins:G7067_05615"/>
<dbReference type="Gene3D" id="2.30.110.10">
    <property type="entry name" value="Electron Transport, Fmn-binding Protein, Chain A"/>
    <property type="match status" value="1"/>
</dbReference>
<dbReference type="SUPFAM" id="SSF50475">
    <property type="entry name" value="FMN-binding split barrel"/>
    <property type="match status" value="1"/>
</dbReference>
<evidence type="ECO:0000313" key="2">
    <source>
        <dbReference type="Proteomes" id="UP000501387"/>
    </source>
</evidence>
<dbReference type="EMBL" id="CP049934">
    <property type="protein sequence ID" value="QIM16011.1"/>
    <property type="molecule type" value="Genomic_DNA"/>
</dbReference>
<sequence length="146" mass="15571">MNEYTSAVTVLSEQESWELVRTQRVGRLVTRVGEVVDIAPINFVVDGSSLVFRTAAGSKLSELTINDAVVFQVDSYGGADGWSVVLRGTARVLEGGDEVLAAAALPLRPFVSTVKPTFVRIEIASLSGRSFVFGPEPDLDAALQDG</sequence>
<name>A0A6G8FI37_9MICO</name>
<protein>
    <submittedName>
        <fullName evidence="1">Pyridoxamine 5'-phosphate oxidase family protein</fullName>
    </submittedName>
</protein>
<dbReference type="AlphaFoldDB" id="A0A6G8FI37"/>
<proteinExistence type="predicted"/>
<dbReference type="InterPro" id="IPR024747">
    <property type="entry name" value="Pyridox_Oxase-rel"/>
</dbReference>
<dbReference type="Proteomes" id="UP000501387">
    <property type="component" value="Chromosome"/>
</dbReference>
<dbReference type="Pfam" id="PF12900">
    <property type="entry name" value="Pyridox_ox_2"/>
    <property type="match status" value="1"/>
</dbReference>
<dbReference type="InterPro" id="IPR012349">
    <property type="entry name" value="Split_barrel_FMN-bd"/>
</dbReference>
<gene>
    <name evidence="1" type="ORF">G7067_05615</name>
</gene>